<dbReference type="Gene3D" id="3.10.580.10">
    <property type="entry name" value="CBS-domain"/>
    <property type="match status" value="1"/>
</dbReference>
<dbReference type="NCBIfam" id="TIGR00229">
    <property type="entry name" value="sensory_box"/>
    <property type="match status" value="1"/>
</dbReference>
<evidence type="ECO:0000259" key="4">
    <source>
        <dbReference type="PROSITE" id="PS50887"/>
    </source>
</evidence>
<dbReference type="SUPFAM" id="SSF55073">
    <property type="entry name" value="Nucleotide cyclase"/>
    <property type="match status" value="1"/>
</dbReference>
<dbReference type="GO" id="GO:1902201">
    <property type="term" value="P:negative regulation of bacterial-type flagellum-dependent cell motility"/>
    <property type="evidence" value="ECO:0007669"/>
    <property type="project" value="TreeGrafter"/>
</dbReference>
<protein>
    <submittedName>
        <fullName evidence="6">Diguanylate cyclase with GAF sensor</fullName>
    </submittedName>
</protein>
<dbReference type="NCBIfam" id="TIGR00254">
    <property type="entry name" value="GGDEF"/>
    <property type="match status" value="1"/>
</dbReference>
<dbReference type="SUPFAM" id="SSF54631">
    <property type="entry name" value="CBS-domain pair"/>
    <property type="match status" value="1"/>
</dbReference>
<organism evidence="6 7">
    <name type="scientific">Microseira wollei NIES-4236</name>
    <dbReference type="NCBI Taxonomy" id="2530354"/>
    <lineage>
        <taxon>Bacteria</taxon>
        <taxon>Bacillati</taxon>
        <taxon>Cyanobacteriota</taxon>
        <taxon>Cyanophyceae</taxon>
        <taxon>Oscillatoriophycideae</taxon>
        <taxon>Aerosakkonematales</taxon>
        <taxon>Aerosakkonemataceae</taxon>
        <taxon>Microseira</taxon>
    </lineage>
</organism>
<dbReference type="CDD" id="cd01949">
    <property type="entry name" value="GGDEF"/>
    <property type="match status" value="1"/>
</dbReference>
<dbReference type="InterPro" id="IPR035965">
    <property type="entry name" value="PAS-like_dom_sf"/>
</dbReference>
<evidence type="ECO:0000256" key="1">
    <source>
        <dbReference type="PROSITE-ProRule" id="PRU00703"/>
    </source>
</evidence>
<dbReference type="PANTHER" id="PTHR45138:SF9">
    <property type="entry name" value="DIGUANYLATE CYCLASE DGCM-RELATED"/>
    <property type="match status" value="1"/>
</dbReference>
<dbReference type="InterPro" id="IPR000014">
    <property type="entry name" value="PAS"/>
</dbReference>
<dbReference type="GO" id="GO:0005886">
    <property type="term" value="C:plasma membrane"/>
    <property type="evidence" value="ECO:0007669"/>
    <property type="project" value="TreeGrafter"/>
</dbReference>
<evidence type="ECO:0000259" key="3">
    <source>
        <dbReference type="PROSITE" id="PS50112"/>
    </source>
</evidence>
<gene>
    <name evidence="6" type="ORF">MiSe_48770</name>
</gene>
<dbReference type="PROSITE" id="PS50112">
    <property type="entry name" value="PAS"/>
    <property type="match status" value="1"/>
</dbReference>
<dbReference type="FunFam" id="3.30.70.270:FF:000001">
    <property type="entry name" value="Diguanylate cyclase domain protein"/>
    <property type="match status" value="1"/>
</dbReference>
<dbReference type="PROSITE" id="PS51371">
    <property type="entry name" value="CBS"/>
    <property type="match status" value="2"/>
</dbReference>
<dbReference type="Gene3D" id="3.30.70.270">
    <property type="match status" value="1"/>
</dbReference>
<proteinExistence type="predicted"/>
<dbReference type="EMBL" id="BLAY01000081">
    <property type="protein sequence ID" value="GET40069.1"/>
    <property type="molecule type" value="Genomic_DNA"/>
</dbReference>
<keyword evidence="1" id="KW-0129">CBS domain</keyword>
<dbReference type="Pfam" id="PF13426">
    <property type="entry name" value="PAS_9"/>
    <property type="match status" value="1"/>
</dbReference>
<dbReference type="CDD" id="cd00130">
    <property type="entry name" value="PAS"/>
    <property type="match status" value="1"/>
</dbReference>
<evidence type="ECO:0000313" key="6">
    <source>
        <dbReference type="EMBL" id="GET40069.1"/>
    </source>
</evidence>
<dbReference type="GO" id="GO:0043709">
    <property type="term" value="P:cell adhesion involved in single-species biofilm formation"/>
    <property type="evidence" value="ECO:0007669"/>
    <property type="project" value="TreeGrafter"/>
</dbReference>
<evidence type="ECO:0000259" key="2">
    <source>
        <dbReference type="PROSITE" id="PS50046"/>
    </source>
</evidence>
<feature type="domain" description="PAS" evidence="3">
    <location>
        <begin position="170"/>
        <end position="240"/>
    </location>
</feature>
<dbReference type="SMART" id="SM00116">
    <property type="entry name" value="CBS"/>
    <property type="match status" value="2"/>
</dbReference>
<keyword evidence="7" id="KW-1185">Reference proteome</keyword>
<dbReference type="PROSITE" id="PS50887">
    <property type="entry name" value="GGDEF"/>
    <property type="match status" value="1"/>
</dbReference>
<dbReference type="AlphaFoldDB" id="A0AAV3XCL1"/>
<dbReference type="Pfam" id="PF00571">
    <property type="entry name" value="CBS"/>
    <property type="match status" value="2"/>
</dbReference>
<dbReference type="InterPro" id="IPR043128">
    <property type="entry name" value="Rev_trsase/Diguanyl_cyclase"/>
</dbReference>
<name>A0AAV3XCL1_9CYAN</name>
<dbReference type="InterPro" id="IPR029016">
    <property type="entry name" value="GAF-like_dom_sf"/>
</dbReference>
<dbReference type="Gene3D" id="3.30.450.20">
    <property type="entry name" value="PAS domain"/>
    <property type="match status" value="1"/>
</dbReference>
<dbReference type="Proteomes" id="UP001050975">
    <property type="component" value="Unassembled WGS sequence"/>
</dbReference>
<dbReference type="Pfam" id="PF01590">
    <property type="entry name" value="GAF"/>
    <property type="match status" value="1"/>
</dbReference>
<feature type="domain" description="CBS" evidence="5">
    <location>
        <begin position="85"/>
        <end position="145"/>
    </location>
</feature>
<comment type="caution">
    <text evidence="6">The sequence shown here is derived from an EMBL/GenBank/DDBJ whole genome shotgun (WGS) entry which is preliminary data.</text>
</comment>
<evidence type="ECO:0000313" key="7">
    <source>
        <dbReference type="Proteomes" id="UP001050975"/>
    </source>
</evidence>
<accession>A0AAV3XCL1</accession>
<sequence length="670" mass="74590">MSNAPDLSLERAIDRHPLTVSPDTPVSVALALMCQNRSSYVLVVELQSVPGNPRLCLLGIFTETDVVKITLEKRVLEEIAIAQVMTNQPITANESQMSDMAMAIELLRQHRVRHLPIVDGEGFLVGIVTQTSLLGNLQIDSWQQLVQERTKQLQSEVLEHRQTAAALQQSQASLAGILDIADDAIISVDATGRIQIFNQGAERIFGYTAAEVLGKPIDMLLPETLRAVHRQHLHKFAQSADISRKMGERREIVGLRQDQTQFPAEASIYKLKLPQETILAVILRDITERKQAEEALQNQIARERLVAAIAARIRQSLDLETILNTTVAEVRQFLACDRVIIYRFFPDWSGIVVVESVGSNWTQSLGRIIFDECFSQEYVHLYQNGRIKAIDDVYNCDIPQCQADLLAPLQVRANLVVPILTATKAAPEAGGVGEFGSLLAYTHLWGILGAHQCSASRHWQVWEIELLKQLATSVAIAIQQAELYQQLVTANQQLQQLVCLDGLTQVANRRRFDEYLDNEWLRMLREQQPLSLILCDVDCFKAYNDTYGHIAGDSCLQEIANGIRAAARRPADLVARYGGEEFAVILPNTTAQGAAKVAVEIQSILRSLQIEHRKSCVSEYITLSLGVASTIPSASSFPEMLIDVADKALYQAKAEGRNRYIVQQLTDDCL</sequence>
<dbReference type="InterPro" id="IPR003018">
    <property type="entry name" value="GAF"/>
</dbReference>
<dbReference type="InterPro" id="IPR046342">
    <property type="entry name" value="CBS_dom_sf"/>
</dbReference>
<dbReference type="Gene3D" id="3.30.450.40">
    <property type="match status" value="1"/>
</dbReference>
<dbReference type="Pfam" id="PF00990">
    <property type="entry name" value="GGDEF"/>
    <property type="match status" value="1"/>
</dbReference>
<dbReference type="CDD" id="cd04620">
    <property type="entry name" value="CBS_two-component_sensor_histidine_kinase_repeat1"/>
    <property type="match status" value="1"/>
</dbReference>
<dbReference type="SUPFAM" id="SSF55781">
    <property type="entry name" value="GAF domain-like"/>
    <property type="match status" value="1"/>
</dbReference>
<dbReference type="GO" id="GO:0052621">
    <property type="term" value="F:diguanylate cyclase activity"/>
    <property type="evidence" value="ECO:0007669"/>
    <property type="project" value="TreeGrafter"/>
</dbReference>
<dbReference type="InterPro" id="IPR000160">
    <property type="entry name" value="GGDEF_dom"/>
</dbReference>
<dbReference type="InterPro" id="IPR029787">
    <property type="entry name" value="Nucleotide_cyclase"/>
</dbReference>
<evidence type="ECO:0000259" key="5">
    <source>
        <dbReference type="PROSITE" id="PS51371"/>
    </source>
</evidence>
<dbReference type="InterPro" id="IPR050469">
    <property type="entry name" value="Diguanylate_Cyclase"/>
</dbReference>
<feature type="domain" description="CBS" evidence="5">
    <location>
        <begin position="13"/>
        <end position="78"/>
    </location>
</feature>
<feature type="domain" description="Phytochrome chromophore attachment site" evidence="2">
    <location>
        <begin position="318"/>
        <end position="473"/>
    </location>
</feature>
<dbReference type="SUPFAM" id="SSF55785">
    <property type="entry name" value="PYP-like sensor domain (PAS domain)"/>
    <property type="match status" value="1"/>
</dbReference>
<dbReference type="SMART" id="SM00267">
    <property type="entry name" value="GGDEF"/>
    <property type="match status" value="1"/>
</dbReference>
<dbReference type="PROSITE" id="PS50046">
    <property type="entry name" value="PHYTOCHROME_2"/>
    <property type="match status" value="1"/>
</dbReference>
<reference evidence="6" key="1">
    <citation type="submission" date="2019-10" db="EMBL/GenBank/DDBJ databases">
        <title>Draft genome sequece of Microseira wollei NIES-4236.</title>
        <authorList>
            <person name="Yamaguchi H."/>
            <person name="Suzuki S."/>
            <person name="Kawachi M."/>
        </authorList>
    </citation>
    <scope>NUCLEOTIDE SEQUENCE</scope>
    <source>
        <strain evidence="6">NIES-4236</strain>
    </source>
</reference>
<dbReference type="InterPro" id="IPR000644">
    <property type="entry name" value="CBS_dom"/>
</dbReference>
<dbReference type="PANTHER" id="PTHR45138">
    <property type="entry name" value="REGULATORY COMPONENTS OF SENSORY TRANSDUCTION SYSTEM"/>
    <property type="match status" value="1"/>
</dbReference>
<feature type="domain" description="GGDEF" evidence="4">
    <location>
        <begin position="528"/>
        <end position="665"/>
    </location>
</feature>
<dbReference type="RefSeq" id="WP_226585841.1">
    <property type="nucleotide sequence ID" value="NZ_BLAY01000081.1"/>
</dbReference>
<dbReference type="InterPro" id="IPR016132">
    <property type="entry name" value="Phyto_chromo_attachment"/>
</dbReference>
<dbReference type="SMART" id="SM00091">
    <property type="entry name" value="PAS"/>
    <property type="match status" value="1"/>
</dbReference>
<dbReference type="SMART" id="SM00065">
    <property type="entry name" value="GAF"/>
    <property type="match status" value="1"/>
</dbReference>